<protein>
    <submittedName>
        <fullName evidence="3">Peptidase M23 domain-containing protein</fullName>
    </submittedName>
</protein>
<dbReference type="InterPro" id="IPR011055">
    <property type="entry name" value="Dup_hybrid_motif"/>
</dbReference>
<dbReference type="GO" id="GO:0004222">
    <property type="term" value="F:metalloendopeptidase activity"/>
    <property type="evidence" value="ECO:0007669"/>
    <property type="project" value="TreeGrafter"/>
</dbReference>
<dbReference type="Gene3D" id="2.70.70.10">
    <property type="entry name" value="Glucose Permease (Domain IIA)"/>
    <property type="match status" value="1"/>
</dbReference>
<organism evidence="3 4">
    <name type="scientific">Desulfonema limicola</name>
    <dbReference type="NCBI Taxonomy" id="45656"/>
    <lineage>
        <taxon>Bacteria</taxon>
        <taxon>Pseudomonadati</taxon>
        <taxon>Thermodesulfobacteriota</taxon>
        <taxon>Desulfobacteria</taxon>
        <taxon>Desulfobacterales</taxon>
        <taxon>Desulfococcaceae</taxon>
        <taxon>Desulfonema</taxon>
    </lineage>
</organism>
<proteinExistence type="predicted"/>
<dbReference type="KEGG" id="dli:dnl_08390"/>
<gene>
    <name evidence="3" type="ORF">dnl_08390</name>
</gene>
<keyword evidence="1" id="KW-0732">Signal</keyword>
<feature type="domain" description="M23ase beta-sheet core" evidence="2">
    <location>
        <begin position="335"/>
        <end position="429"/>
    </location>
</feature>
<dbReference type="Pfam" id="PF01551">
    <property type="entry name" value="Peptidase_M23"/>
    <property type="match status" value="1"/>
</dbReference>
<dbReference type="AlphaFoldDB" id="A0A975GEY4"/>
<accession>A0A975GEY4</accession>
<name>A0A975GEY4_9BACT</name>
<dbReference type="EMBL" id="CP061799">
    <property type="protein sequence ID" value="QTA78615.1"/>
    <property type="molecule type" value="Genomic_DNA"/>
</dbReference>
<keyword evidence="4" id="KW-1185">Reference proteome</keyword>
<evidence type="ECO:0000256" key="1">
    <source>
        <dbReference type="ARBA" id="ARBA00022729"/>
    </source>
</evidence>
<evidence type="ECO:0000259" key="2">
    <source>
        <dbReference type="Pfam" id="PF01551"/>
    </source>
</evidence>
<dbReference type="PANTHER" id="PTHR21666">
    <property type="entry name" value="PEPTIDASE-RELATED"/>
    <property type="match status" value="1"/>
</dbReference>
<dbReference type="Proteomes" id="UP000663720">
    <property type="component" value="Chromosome"/>
</dbReference>
<reference evidence="3" key="1">
    <citation type="journal article" date="2021" name="Microb. Physiol.">
        <title>Proteogenomic Insights into the Physiology of Marine, Sulfate-Reducing, Filamentous Desulfonema limicola and Desulfonema magnum.</title>
        <authorList>
            <person name="Schnaars V."/>
            <person name="Wohlbrand L."/>
            <person name="Scheve S."/>
            <person name="Hinrichs C."/>
            <person name="Reinhardt R."/>
            <person name="Rabus R."/>
        </authorList>
    </citation>
    <scope>NUCLEOTIDE SEQUENCE</scope>
    <source>
        <strain evidence="3">5ac10</strain>
    </source>
</reference>
<evidence type="ECO:0000313" key="3">
    <source>
        <dbReference type="EMBL" id="QTA78615.1"/>
    </source>
</evidence>
<sequence length="453" mass="50492">MKIRIVAAITCIAVIVIALILVLRLEGENPVLKIDGLSSSLKASQNFFISVSDKKSGIRRIQVVLNKNDKETVLYEKELPMTNFIMGGSVYDYEFDLQIKPKEIGISDGQGILSIYVSDCSWRGWLHGNNTIIKQEVIIDTVKPKINVVSQQHNISQGGSGLVVYSLSEPCPENGVVVGNNFFPGYSASKIPGVKEDHFYMSFIALNYRQGKETQMFIKAVDQAGNASKTGFLHYIKPVTFKKDIINISDRFLDQKLPEFDDDLPENASAVEKFLIVNNKLRTNNTKKLKSIGNNTENTLFWQGPFLRLPNSARKASFADHREYRYNGEKIDEQYHMGIDLASTAHTPVPASNSGKVVFTGYIGIYGKTVVIDHGFGLFSAYSHLNTIETEADKIVSKGEIIGKTGLTGLAGGDHLHFAMILHNTFVNPVEWWDPVWIKNNITNKIKEIKSKG</sequence>
<evidence type="ECO:0000313" key="4">
    <source>
        <dbReference type="Proteomes" id="UP000663720"/>
    </source>
</evidence>
<dbReference type="PANTHER" id="PTHR21666:SF289">
    <property type="entry name" value="L-ALA--D-GLU ENDOPEPTIDASE"/>
    <property type="match status" value="1"/>
</dbReference>
<dbReference type="SUPFAM" id="SSF51261">
    <property type="entry name" value="Duplicated hybrid motif"/>
    <property type="match status" value="1"/>
</dbReference>
<dbReference type="InterPro" id="IPR050570">
    <property type="entry name" value="Cell_wall_metabolism_enzyme"/>
</dbReference>
<dbReference type="InterPro" id="IPR016047">
    <property type="entry name" value="M23ase_b-sheet_dom"/>
</dbReference>
<dbReference type="CDD" id="cd12797">
    <property type="entry name" value="M23_peptidase"/>
    <property type="match status" value="1"/>
</dbReference>